<evidence type="ECO:0000256" key="6">
    <source>
        <dbReference type="ARBA" id="ARBA00023014"/>
    </source>
</evidence>
<dbReference type="CDD" id="cd01335">
    <property type="entry name" value="Radical_SAM"/>
    <property type="match status" value="1"/>
</dbReference>
<dbReference type="HAMAP" id="MF_00206">
    <property type="entry name" value="Lipoyl_synth"/>
    <property type="match status" value="1"/>
</dbReference>
<dbReference type="PANTHER" id="PTHR10949">
    <property type="entry name" value="LIPOYL SYNTHASE"/>
    <property type="match status" value="1"/>
</dbReference>
<evidence type="ECO:0000259" key="10">
    <source>
        <dbReference type="PROSITE" id="PS51918"/>
    </source>
</evidence>
<reference evidence="12" key="1">
    <citation type="submission" date="2020-01" db="EMBL/GenBank/DDBJ databases">
        <title>Sphingomonas sp. strain CSW-10.</title>
        <authorList>
            <person name="Chen W.-M."/>
        </authorList>
    </citation>
    <scope>NUCLEOTIDE SEQUENCE [LARGE SCALE GENOMIC DNA]</scope>
    <source>
        <strain evidence="12">CCP-1</strain>
    </source>
</reference>
<dbReference type="SFLD" id="SFLDG01058">
    <property type="entry name" value="lipoyl_synthase_like"/>
    <property type="match status" value="1"/>
</dbReference>
<dbReference type="GO" id="GO:0016992">
    <property type="term" value="F:lipoate synthase activity"/>
    <property type="evidence" value="ECO:0007669"/>
    <property type="project" value="UniProtKB-EC"/>
</dbReference>
<evidence type="ECO:0000256" key="5">
    <source>
        <dbReference type="ARBA" id="ARBA00023004"/>
    </source>
</evidence>
<dbReference type="Pfam" id="PF04055">
    <property type="entry name" value="Radical_SAM"/>
    <property type="match status" value="1"/>
</dbReference>
<keyword evidence="2 8" id="KW-0808">Transferase</keyword>
<name>A0ABW9Y7X2_9RHOB</name>
<comment type="caution">
    <text evidence="11">The sequence shown here is derived from an EMBL/GenBank/DDBJ whole genome shotgun (WGS) entry which is preliminary data.</text>
</comment>
<dbReference type="Gene3D" id="3.20.20.70">
    <property type="entry name" value="Aldolase class I"/>
    <property type="match status" value="1"/>
</dbReference>
<dbReference type="PROSITE" id="PS51918">
    <property type="entry name" value="RADICAL_SAM"/>
    <property type="match status" value="1"/>
</dbReference>
<comment type="cofactor">
    <cofactor evidence="8">
        <name>[4Fe-4S] cluster</name>
        <dbReference type="ChEBI" id="CHEBI:49883"/>
    </cofactor>
    <text evidence="8">Binds 2 [4Fe-4S] clusters per subunit. One cluster is coordinated with 3 cysteines and an exchangeable S-adenosyl-L-methionine.</text>
</comment>
<keyword evidence="1 8" id="KW-0004">4Fe-4S</keyword>
<dbReference type="Pfam" id="PF16881">
    <property type="entry name" value="LIAS_N"/>
    <property type="match status" value="1"/>
</dbReference>
<feature type="binding site" evidence="8">
    <location>
        <position position="121"/>
    </location>
    <ligand>
        <name>[4Fe-4S] cluster</name>
        <dbReference type="ChEBI" id="CHEBI:49883"/>
        <label>2</label>
        <note>4Fe-4S-S-AdoMet</note>
    </ligand>
</feature>
<feature type="binding site" evidence="8">
    <location>
        <position position="106"/>
    </location>
    <ligand>
        <name>[4Fe-4S] cluster</name>
        <dbReference type="ChEBI" id="CHEBI:49883"/>
        <label>1</label>
    </ligand>
</feature>
<comment type="pathway">
    <text evidence="8">Protein modification; protein lipoylation via endogenous pathway; protein N(6)-(lipoyl)lysine from octanoyl-[acyl-carrier-protein]: step 2/2.</text>
</comment>
<feature type="domain" description="Radical SAM core" evidence="10">
    <location>
        <begin position="107"/>
        <end position="324"/>
    </location>
</feature>
<dbReference type="InterPro" id="IPR003698">
    <property type="entry name" value="Lipoyl_synth"/>
</dbReference>
<dbReference type="InterPro" id="IPR031691">
    <property type="entry name" value="LIAS_N"/>
</dbReference>
<evidence type="ECO:0000313" key="11">
    <source>
        <dbReference type="EMBL" id="NBE08618.1"/>
    </source>
</evidence>
<dbReference type="Proteomes" id="UP001517376">
    <property type="component" value="Unassembled WGS sequence"/>
</dbReference>
<gene>
    <name evidence="8 11" type="primary">lipA</name>
    <name evidence="11" type="ORF">GU920_13840</name>
</gene>
<keyword evidence="3 8" id="KW-0949">S-adenosyl-L-methionine</keyword>
<dbReference type="InterPro" id="IPR007197">
    <property type="entry name" value="rSAM"/>
</dbReference>
<dbReference type="SFLD" id="SFLDS00029">
    <property type="entry name" value="Radical_SAM"/>
    <property type="match status" value="1"/>
</dbReference>
<accession>A0ABW9Y7X2</accession>
<dbReference type="NCBIfam" id="TIGR00510">
    <property type="entry name" value="lipA"/>
    <property type="match status" value="1"/>
</dbReference>
<proteinExistence type="inferred from homology"/>
<evidence type="ECO:0000256" key="9">
    <source>
        <dbReference type="SAM" id="MobiDB-lite"/>
    </source>
</evidence>
<evidence type="ECO:0000256" key="7">
    <source>
        <dbReference type="ARBA" id="ARBA00047326"/>
    </source>
</evidence>
<dbReference type="InterPro" id="IPR006638">
    <property type="entry name" value="Elp3/MiaA/NifB-like_rSAM"/>
</dbReference>
<evidence type="ECO:0000256" key="1">
    <source>
        <dbReference type="ARBA" id="ARBA00022485"/>
    </source>
</evidence>
<feature type="region of interest" description="Disordered" evidence="9">
    <location>
        <begin position="34"/>
        <end position="73"/>
    </location>
</feature>
<dbReference type="EC" id="2.8.1.8" evidence="8"/>
<comment type="function">
    <text evidence="8">Catalyzes the radical-mediated insertion of two sulfur atoms into the C-6 and C-8 positions of the octanoyl moiety bound to the lipoyl domains of lipoate-dependent enzymes, thereby converting the octanoylated domains into lipoylated derivatives.</text>
</comment>
<sequence length="356" mass="39524">MICVKEISLAPPATPRVTTQRCLSARNGLCLSHAPREDDPLRDLKLPDQRHPEKAHRPDNAQPKKPSWIRVKAPTSEGYKKTRDILREKKLVTVCEEAGCPNVGECWSQGHATMMIMGEICTRGCTFCNVATGKPQALDAFEPGRVAHAVEQLGLKHVVITSVDRDDLADGGAEHFAQTIRAIRHRAPDTTIEILTPDFLKCPPSALETVVAARPDVFNHNLETVPGLYPEVRPGARYFHSLRLLQKVKEMDPGMFTKSGIMVGLGEDRQAVLQVMDDMRAADVDFLTIGQYLQPTPKHHRVSHFVTPEEFKSYETAAYGKGFLMVSATPLTRSSYHAGDDFDRLRSARNAKLGRA</sequence>
<keyword evidence="8" id="KW-0963">Cytoplasm</keyword>
<comment type="catalytic activity">
    <reaction evidence="7 8">
        <text>[[Fe-S] cluster scaffold protein carrying a second [4Fe-4S](2+) cluster] + N(6)-octanoyl-L-lysyl-[protein] + 2 oxidized [2Fe-2S]-[ferredoxin] + 2 S-adenosyl-L-methionine + 4 H(+) = [[Fe-S] cluster scaffold protein] + N(6)-[(R)-dihydrolipoyl]-L-lysyl-[protein] + 4 Fe(3+) + 2 hydrogen sulfide + 2 5'-deoxyadenosine + 2 L-methionine + 2 reduced [2Fe-2S]-[ferredoxin]</text>
        <dbReference type="Rhea" id="RHEA:16585"/>
        <dbReference type="Rhea" id="RHEA-COMP:9928"/>
        <dbReference type="Rhea" id="RHEA-COMP:10000"/>
        <dbReference type="Rhea" id="RHEA-COMP:10001"/>
        <dbReference type="Rhea" id="RHEA-COMP:10475"/>
        <dbReference type="Rhea" id="RHEA-COMP:14568"/>
        <dbReference type="Rhea" id="RHEA-COMP:14569"/>
        <dbReference type="ChEBI" id="CHEBI:15378"/>
        <dbReference type="ChEBI" id="CHEBI:17319"/>
        <dbReference type="ChEBI" id="CHEBI:29034"/>
        <dbReference type="ChEBI" id="CHEBI:29919"/>
        <dbReference type="ChEBI" id="CHEBI:33722"/>
        <dbReference type="ChEBI" id="CHEBI:33737"/>
        <dbReference type="ChEBI" id="CHEBI:33738"/>
        <dbReference type="ChEBI" id="CHEBI:57844"/>
        <dbReference type="ChEBI" id="CHEBI:59789"/>
        <dbReference type="ChEBI" id="CHEBI:78809"/>
        <dbReference type="ChEBI" id="CHEBI:83100"/>
        <dbReference type="EC" id="2.8.1.8"/>
    </reaction>
</comment>
<keyword evidence="12" id="KW-1185">Reference proteome</keyword>
<evidence type="ECO:0000256" key="2">
    <source>
        <dbReference type="ARBA" id="ARBA00022679"/>
    </source>
</evidence>
<feature type="compositionally biased region" description="Basic and acidic residues" evidence="9">
    <location>
        <begin position="34"/>
        <end position="59"/>
    </location>
</feature>
<dbReference type="SFLD" id="SFLDF00271">
    <property type="entry name" value="lipoyl_synthase"/>
    <property type="match status" value="1"/>
</dbReference>
<feature type="binding site" evidence="8">
    <location>
        <position position="128"/>
    </location>
    <ligand>
        <name>[4Fe-4S] cluster</name>
        <dbReference type="ChEBI" id="CHEBI:49883"/>
        <label>2</label>
        <note>4Fe-4S-S-AdoMet</note>
    </ligand>
</feature>
<dbReference type="SUPFAM" id="SSF102114">
    <property type="entry name" value="Radical SAM enzymes"/>
    <property type="match status" value="1"/>
</dbReference>
<protein>
    <recommendedName>
        <fullName evidence="8">Lipoyl synthase</fullName>
        <ecNumber evidence="8">2.8.1.8</ecNumber>
    </recommendedName>
    <alternativeName>
        <fullName evidence="8">Lip-syn</fullName>
        <shortName evidence="8">LS</shortName>
    </alternativeName>
    <alternativeName>
        <fullName evidence="8">Lipoate synthase</fullName>
    </alternativeName>
    <alternativeName>
        <fullName evidence="8">Lipoic acid synthase</fullName>
    </alternativeName>
    <alternativeName>
        <fullName evidence="8">Sulfur insertion protein LipA</fullName>
    </alternativeName>
</protein>
<evidence type="ECO:0000256" key="3">
    <source>
        <dbReference type="ARBA" id="ARBA00022691"/>
    </source>
</evidence>
<dbReference type="SMART" id="SM00729">
    <property type="entry name" value="Elp3"/>
    <property type="match status" value="1"/>
</dbReference>
<dbReference type="InterPro" id="IPR058240">
    <property type="entry name" value="rSAM_sf"/>
</dbReference>
<keyword evidence="5 8" id="KW-0408">Iron</keyword>
<dbReference type="InterPro" id="IPR013785">
    <property type="entry name" value="Aldolase_TIM"/>
</dbReference>
<feature type="binding site" evidence="8">
    <location>
        <position position="95"/>
    </location>
    <ligand>
        <name>[4Fe-4S] cluster</name>
        <dbReference type="ChEBI" id="CHEBI:49883"/>
        <label>1</label>
    </ligand>
</feature>
<evidence type="ECO:0000256" key="4">
    <source>
        <dbReference type="ARBA" id="ARBA00022723"/>
    </source>
</evidence>
<dbReference type="EMBL" id="JAAATW010000003">
    <property type="protein sequence ID" value="NBE08618.1"/>
    <property type="molecule type" value="Genomic_DNA"/>
</dbReference>
<comment type="subcellular location">
    <subcellularLocation>
        <location evidence="8">Cytoplasm</location>
    </subcellularLocation>
</comment>
<dbReference type="PANTHER" id="PTHR10949:SF0">
    <property type="entry name" value="LIPOYL SYNTHASE, MITOCHONDRIAL"/>
    <property type="match status" value="1"/>
</dbReference>
<evidence type="ECO:0000256" key="8">
    <source>
        <dbReference type="HAMAP-Rule" id="MF_00206"/>
    </source>
</evidence>
<keyword evidence="4 8" id="KW-0479">Metal-binding</keyword>
<feature type="binding site" evidence="8">
    <location>
        <position position="125"/>
    </location>
    <ligand>
        <name>[4Fe-4S] cluster</name>
        <dbReference type="ChEBI" id="CHEBI:49883"/>
        <label>2</label>
        <note>4Fe-4S-S-AdoMet</note>
    </ligand>
</feature>
<feature type="binding site" evidence="8">
    <location>
        <position position="100"/>
    </location>
    <ligand>
        <name>[4Fe-4S] cluster</name>
        <dbReference type="ChEBI" id="CHEBI:49883"/>
        <label>1</label>
    </ligand>
</feature>
<evidence type="ECO:0000313" key="12">
    <source>
        <dbReference type="Proteomes" id="UP001517376"/>
    </source>
</evidence>
<dbReference type="PIRSF" id="PIRSF005963">
    <property type="entry name" value="Lipoyl_synth"/>
    <property type="match status" value="1"/>
</dbReference>
<dbReference type="NCBIfam" id="NF009544">
    <property type="entry name" value="PRK12928.1"/>
    <property type="match status" value="1"/>
</dbReference>
<feature type="binding site" evidence="8">
    <location>
        <position position="335"/>
    </location>
    <ligand>
        <name>[4Fe-4S] cluster</name>
        <dbReference type="ChEBI" id="CHEBI:49883"/>
        <label>1</label>
    </ligand>
</feature>
<organism evidence="11 12">
    <name type="scientific">Paragemmobacter ruber</name>
    <dbReference type="NCBI Taxonomy" id="1985673"/>
    <lineage>
        <taxon>Bacteria</taxon>
        <taxon>Pseudomonadati</taxon>
        <taxon>Pseudomonadota</taxon>
        <taxon>Alphaproteobacteria</taxon>
        <taxon>Rhodobacterales</taxon>
        <taxon>Paracoccaceae</taxon>
        <taxon>Paragemmobacter</taxon>
    </lineage>
</organism>
<keyword evidence="6 8" id="KW-0411">Iron-sulfur</keyword>
<comment type="similarity">
    <text evidence="8">Belongs to the radical SAM superfamily. Lipoyl synthase family.</text>
</comment>
<dbReference type="NCBIfam" id="NF004019">
    <property type="entry name" value="PRK05481.1"/>
    <property type="match status" value="1"/>
</dbReference>